<dbReference type="Pfam" id="PF14365">
    <property type="entry name" value="Neprosin_AP"/>
    <property type="match status" value="1"/>
</dbReference>
<dbReference type="InterPro" id="IPR004314">
    <property type="entry name" value="Neprosin"/>
</dbReference>
<dbReference type="AlphaFoldDB" id="A0A2Z6M7H6"/>
<dbReference type="InterPro" id="IPR053168">
    <property type="entry name" value="Glutamic_endopeptidase"/>
</dbReference>
<evidence type="ECO:0000313" key="3">
    <source>
        <dbReference type="Proteomes" id="UP000242715"/>
    </source>
</evidence>
<dbReference type="EMBL" id="DF973228">
    <property type="protein sequence ID" value="GAU21372.1"/>
    <property type="molecule type" value="Genomic_DNA"/>
</dbReference>
<reference evidence="3" key="1">
    <citation type="journal article" date="2017" name="Front. Plant Sci.">
        <title>Climate Clever Clovers: New Paradigm to Reduce the Environmental Footprint of Ruminants by Breeding Low Methanogenic Forages Utilizing Haplotype Variation.</title>
        <authorList>
            <person name="Kaur P."/>
            <person name="Appels R."/>
            <person name="Bayer P.E."/>
            <person name="Keeble-Gagnere G."/>
            <person name="Wang J."/>
            <person name="Hirakawa H."/>
            <person name="Shirasawa K."/>
            <person name="Vercoe P."/>
            <person name="Stefanova K."/>
            <person name="Durmic Z."/>
            <person name="Nichols P."/>
            <person name="Revell C."/>
            <person name="Isobe S.N."/>
            <person name="Edwards D."/>
            <person name="Erskine W."/>
        </authorList>
    </citation>
    <scope>NUCLEOTIDE SEQUENCE [LARGE SCALE GENOMIC DNA]</scope>
    <source>
        <strain evidence="3">cv. Daliak</strain>
    </source>
</reference>
<gene>
    <name evidence="2" type="ORF">TSUD_189590</name>
</gene>
<name>A0A2Z6M7H6_TRISU</name>
<organism evidence="2 3">
    <name type="scientific">Trifolium subterraneum</name>
    <name type="common">Subterranean clover</name>
    <dbReference type="NCBI Taxonomy" id="3900"/>
    <lineage>
        <taxon>Eukaryota</taxon>
        <taxon>Viridiplantae</taxon>
        <taxon>Streptophyta</taxon>
        <taxon>Embryophyta</taxon>
        <taxon>Tracheophyta</taxon>
        <taxon>Spermatophyta</taxon>
        <taxon>Magnoliopsida</taxon>
        <taxon>eudicotyledons</taxon>
        <taxon>Gunneridae</taxon>
        <taxon>Pentapetalae</taxon>
        <taxon>rosids</taxon>
        <taxon>fabids</taxon>
        <taxon>Fabales</taxon>
        <taxon>Fabaceae</taxon>
        <taxon>Papilionoideae</taxon>
        <taxon>50 kb inversion clade</taxon>
        <taxon>NPAAA clade</taxon>
        <taxon>Hologalegina</taxon>
        <taxon>IRL clade</taxon>
        <taxon>Trifolieae</taxon>
        <taxon>Trifolium</taxon>
    </lineage>
</organism>
<dbReference type="InterPro" id="IPR025521">
    <property type="entry name" value="Neprosin_propep"/>
</dbReference>
<feature type="domain" description="Neprosin PEP catalytic" evidence="1">
    <location>
        <begin position="1"/>
        <end position="206"/>
    </location>
</feature>
<proteinExistence type="predicted"/>
<dbReference type="PROSITE" id="PS52045">
    <property type="entry name" value="NEPROSIN_PEP_CD"/>
    <property type="match status" value="1"/>
</dbReference>
<evidence type="ECO:0000259" key="1">
    <source>
        <dbReference type="PROSITE" id="PS52045"/>
    </source>
</evidence>
<evidence type="ECO:0000313" key="2">
    <source>
        <dbReference type="EMBL" id="GAU21372.1"/>
    </source>
</evidence>
<keyword evidence="3" id="KW-1185">Reference proteome</keyword>
<dbReference type="Proteomes" id="UP000242715">
    <property type="component" value="Unassembled WGS sequence"/>
</dbReference>
<accession>A0A2Z6M7H6</accession>
<dbReference type="OrthoDB" id="1858978at2759"/>
<dbReference type="PANTHER" id="PTHR31589">
    <property type="entry name" value="PROTEIN, PUTATIVE (DUF239)-RELATED-RELATED"/>
    <property type="match status" value="1"/>
</dbReference>
<protein>
    <recommendedName>
        <fullName evidence="1">Neprosin PEP catalytic domain-containing protein</fullName>
    </recommendedName>
</protein>
<sequence>MQDPPEILIDKNQLNNFSDTFQSWILSGESCRDGTIPIIRTKEQDILRAGSIGTFARKYINYDKHEVYPHLYADNRPRLFIYWTAVVRNYILKWDGWSSNSRLYIYNADGYQHTGCYNLKCPGFVQINKNIALRGSISPTSTYNGKQFEIKLTIWKDPKSGNRWFGFGSIVIGYWPSSMFPELKGIAHAIQFGGEIININPRGSHT</sequence>
<dbReference type="PANTHER" id="PTHR31589:SF175">
    <property type="entry name" value="CARBOXYL-TERMINAL PEPTIDASE"/>
    <property type="match status" value="1"/>
</dbReference>
<dbReference type="Pfam" id="PF03080">
    <property type="entry name" value="Neprosin"/>
    <property type="match status" value="1"/>
</dbReference>